<dbReference type="GO" id="GO:0005829">
    <property type="term" value="C:cytosol"/>
    <property type="evidence" value="ECO:0007669"/>
    <property type="project" value="TreeGrafter"/>
</dbReference>
<name>A0A0J6LQT8_9PSED</name>
<comment type="similarity">
    <text evidence="2">Belongs to the FliH family.</text>
</comment>
<dbReference type="PANTHER" id="PTHR34982:SF1">
    <property type="entry name" value="FLAGELLAR ASSEMBLY PROTEIN FLIH"/>
    <property type="match status" value="1"/>
</dbReference>
<dbReference type="GO" id="GO:0015031">
    <property type="term" value="P:protein transport"/>
    <property type="evidence" value="ECO:0007669"/>
    <property type="project" value="UniProtKB-KW"/>
</dbReference>
<reference evidence="10 11" key="1">
    <citation type="submission" date="2015-02" db="EMBL/GenBank/DDBJ databases">
        <title>Pseudomonas helleri sp. nov. and Pseudomonas weihenstephanensis sp. nov., isolated from raw cows milk.</title>
        <authorList>
            <person name="von Neubeck M."/>
            <person name="Huptas C."/>
            <person name="Wenning M."/>
            <person name="Scherer S."/>
        </authorList>
    </citation>
    <scope>NUCLEOTIDE SEQUENCE [LARGE SCALE GENOMIC DNA]</scope>
    <source>
        <strain evidence="10 11">DSM 29166</strain>
    </source>
</reference>
<dbReference type="SUPFAM" id="SSF160527">
    <property type="entry name" value="V-type ATPase subunit E-like"/>
    <property type="match status" value="1"/>
</dbReference>
<dbReference type="PANTHER" id="PTHR34982">
    <property type="entry name" value="YOP PROTEINS TRANSLOCATION PROTEIN L"/>
    <property type="match status" value="1"/>
</dbReference>
<dbReference type="AlphaFoldDB" id="A0A0J6LQT8"/>
<keyword evidence="10" id="KW-0282">Flagellum</keyword>
<feature type="domain" description="Flagellar assembly protein FliH/Type III secretion system HrpE" evidence="9">
    <location>
        <begin position="104"/>
        <end position="226"/>
    </location>
</feature>
<keyword evidence="4" id="KW-0813">Transport</keyword>
<feature type="compositionally biased region" description="Acidic residues" evidence="8">
    <location>
        <begin position="36"/>
        <end position="55"/>
    </location>
</feature>
<protein>
    <recommendedName>
        <fullName evidence="3">Flagellar assembly protein FliH</fullName>
    </recommendedName>
</protein>
<dbReference type="OrthoDB" id="8480773at2"/>
<evidence type="ECO:0000256" key="1">
    <source>
        <dbReference type="ARBA" id="ARBA00003041"/>
    </source>
</evidence>
<evidence type="ECO:0000256" key="5">
    <source>
        <dbReference type="ARBA" id="ARBA00022795"/>
    </source>
</evidence>
<comment type="caution">
    <text evidence="10">The sequence shown here is derived from an EMBL/GenBank/DDBJ whole genome shotgun (WGS) entry which is preliminary data.</text>
</comment>
<dbReference type="RefSeq" id="WP_048366239.1">
    <property type="nucleotide sequence ID" value="NZ_JAAEBV010000009.1"/>
</dbReference>
<dbReference type="InterPro" id="IPR018035">
    <property type="entry name" value="Flagellar_FliH/T3SS_HrpE"/>
</dbReference>
<dbReference type="PATRIC" id="fig|1608994.3.peg.353"/>
<comment type="function">
    <text evidence="1">Needed for flagellar regrowth and assembly.</text>
</comment>
<dbReference type="STRING" id="1608994.TU86_20950"/>
<feature type="region of interest" description="Disordered" evidence="8">
    <location>
        <begin position="26"/>
        <end position="55"/>
    </location>
</feature>
<accession>A0A0J6II70</accession>
<evidence type="ECO:0000256" key="8">
    <source>
        <dbReference type="SAM" id="MobiDB-lite"/>
    </source>
</evidence>
<dbReference type="InterPro" id="IPR051472">
    <property type="entry name" value="T3SS_Stator/FliH"/>
</dbReference>
<accession>A0A0J6LQT8</accession>
<dbReference type="NCBIfam" id="NF004269">
    <property type="entry name" value="PRK05687.1-5"/>
    <property type="match status" value="1"/>
</dbReference>
<dbReference type="Proteomes" id="UP000036325">
    <property type="component" value="Unassembled WGS sequence"/>
</dbReference>
<keyword evidence="10" id="KW-0969">Cilium</keyword>
<dbReference type="GO" id="GO:0044781">
    <property type="term" value="P:bacterial-type flagellum organization"/>
    <property type="evidence" value="ECO:0007669"/>
    <property type="project" value="UniProtKB-KW"/>
</dbReference>
<evidence type="ECO:0000256" key="2">
    <source>
        <dbReference type="ARBA" id="ARBA00006602"/>
    </source>
</evidence>
<keyword evidence="6" id="KW-0653">Protein transport</keyword>
<sequence>MSNAKGESPSDVIRARDVGGFDVWSLPSFDPFREEPEPEPEPVEELPPESEEVPLEEVQPLTLEELESIRQEAYNEGFATGEKEGFHSTQLKVRQEADAALNAKLGSLERLMGSLFAPLDGQDVQLEKAMVGLVEHMTRLVIQRELKTDSSQIEQVLRESLKLLPMGAENIRLFINPQDFEQIKALRERHDASWRILEDDTLQAGGCRVETEHSRIDASIETRIKQAMSQLFDQLHEQALHPSAPDIDVDLDQPDAP</sequence>
<evidence type="ECO:0000256" key="7">
    <source>
        <dbReference type="ARBA" id="ARBA00023225"/>
    </source>
</evidence>
<evidence type="ECO:0000256" key="4">
    <source>
        <dbReference type="ARBA" id="ARBA00022448"/>
    </source>
</evidence>
<dbReference type="Pfam" id="PF02108">
    <property type="entry name" value="FliH"/>
    <property type="match status" value="1"/>
</dbReference>
<keyword evidence="7" id="KW-1006">Bacterial flagellum protein export</keyword>
<proteinExistence type="inferred from homology"/>
<keyword evidence="10" id="KW-0966">Cell projection</keyword>
<gene>
    <name evidence="10" type="ORF">TU86_20950</name>
</gene>
<dbReference type="EMBL" id="JYLF01000012">
    <property type="protein sequence ID" value="KMN11847.1"/>
    <property type="molecule type" value="Genomic_DNA"/>
</dbReference>
<evidence type="ECO:0000256" key="6">
    <source>
        <dbReference type="ARBA" id="ARBA00022927"/>
    </source>
</evidence>
<evidence type="ECO:0000313" key="11">
    <source>
        <dbReference type="Proteomes" id="UP000036325"/>
    </source>
</evidence>
<evidence type="ECO:0000313" key="10">
    <source>
        <dbReference type="EMBL" id="KMN11847.1"/>
    </source>
</evidence>
<evidence type="ECO:0000259" key="9">
    <source>
        <dbReference type="Pfam" id="PF02108"/>
    </source>
</evidence>
<organism evidence="10 11">
    <name type="scientific">Pseudomonas weihenstephanensis</name>
    <dbReference type="NCBI Taxonomy" id="1608994"/>
    <lineage>
        <taxon>Bacteria</taxon>
        <taxon>Pseudomonadati</taxon>
        <taxon>Pseudomonadota</taxon>
        <taxon>Gammaproteobacteria</taxon>
        <taxon>Pseudomonadales</taxon>
        <taxon>Pseudomonadaceae</taxon>
        <taxon>Pseudomonas</taxon>
    </lineage>
</organism>
<keyword evidence="5" id="KW-1005">Bacterial flagellum biogenesis</keyword>
<evidence type="ECO:0000256" key="3">
    <source>
        <dbReference type="ARBA" id="ARBA00016507"/>
    </source>
</evidence>